<dbReference type="InterPro" id="IPR048517">
    <property type="entry name" value="DENR_N"/>
</dbReference>
<dbReference type="PANTHER" id="PTHR12789:SF0">
    <property type="entry name" value="DENSITY-REGULATED PROTEIN"/>
    <property type="match status" value="1"/>
</dbReference>
<gene>
    <name evidence="1" type="ORF">B296_00058749</name>
</gene>
<dbReference type="GO" id="GO:0002188">
    <property type="term" value="P:translation reinitiation"/>
    <property type="evidence" value="ECO:0007669"/>
    <property type="project" value="TreeGrafter"/>
</dbReference>
<dbReference type="SUPFAM" id="SSF55159">
    <property type="entry name" value="eIF1-like"/>
    <property type="match status" value="1"/>
</dbReference>
<accession>A0A426XKT3</accession>
<proteinExistence type="predicted"/>
<dbReference type="Proteomes" id="UP000287651">
    <property type="component" value="Unassembled WGS sequence"/>
</dbReference>
<dbReference type="AlphaFoldDB" id="A0A426XKT3"/>
<protein>
    <submittedName>
        <fullName evidence="1">Uncharacterized protein</fullName>
    </submittedName>
</protein>
<dbReference type="GO" id="GO:0001731">
    <property type="term" value="P:formation of translation preinitiation complex"/>
    <property type="evidence" value="ECO:0007669"/>
    <property type="project" value="TreeGrafter"/>
</dbReference>
<comment type="caution">
    <text evidence="1">The sequence shown here is derived from an EMBL/GenBank/DDBJ whole genome shotgun (WGS) entry which is preliminary data.</text>
</comment>
<organism evidence="1 2">
    <name type="scientific">Ensete ventricosum</name>
    <name type="common">Abyssinian banana</name>
    <name type="synonym">Musa ensete</name>
    <dbReference type="NCBI Taxonomy" id="4639"/>
    <lineage>
        <taxon>Eukaryota</taxon>
        <taxon>Viridiplantae</taxon>
        <taxon>Streptophyta</taxon>
        <taxon>Embryophyta</taxon>
        <taxon>Tracheophyta</taxon>
        <taxon>Spermatophyta</taxon>
        <taxon>Magnoliopsida</taxon>
        <taxon>Liliopsida</taxon>
        <taxon>Zingiberales</taxon>
        <taxon>Musaceae</taxon>
        <taxon>Ensete</taxon>
    </lineage>
</organism>
<dbReference type="Pfam" id="PF21023">
    <property type="entry name" value="DENR_N"/>
    <property type="match status" value="1"/>
</dbReference>
<name>A0A426XKT3_ENSVE</name>
<dbReference type="GO" id="GO:0003743">
    <property type="term" value="F:translation initiation factor activity"/>
    <property type="evidence" value="ECO:0007669"/>
    <property type="project" value="InterPro"/>
</dbReference>
<dbReference type="PANTHER" id="PTHR12789">
    <property type="entry name" value="DENSITY-REGULATED PROTEIN HOMOLOG"/>
    <property type="match status" value="1"/>
</dbReference>
<sequence length="137" mass="15073">MAEKPQAVRVLYCGVCGLPAEYCEFGPDFEKCKPWLRCHAPDLYPDLLKEENRTDADEATQKLQSVAISGSGDGRGDASAAASAPKQEEVKRLPGGKIKKKVRPLNLGFEKQEVVIEKIVRNKRKCVTVVKGLDLFG</sequence>
<reference evidence="1 2" key="1">
    <citation type="journal article" date="2014" name="Agronomy (Basel)">
        <title>A Draft Genome Sequence for Ensete ventricosum, the Drought-Tolerant Tree Against Hunger.</title>
        <authorList>
            <person name="Harrison J."/>
            <person name="Moore K.A."/>
            <person name="Paszkiewicz K."/>
            <person name="Jones T."/>
            <person name="Grant M."/>
            <person name="Ambacheew D."/>
            <person name="Muzemil S."/>
            <person name="Studholme D.J."/>
        </authorList>
    </citation>
    <scope>NUCLEOTIDE SEQUENCE [LARGE SCALE GENOMIC DNA]</scope>
</reference>
<evidence type="ECO:0000313" key="1">
    <source>
        <dbReference type="EMBL" id="RRT40050.1"/>
    </source>
</evidence>
<dbReference type="InterPro" id="IPR036877">
    <property type="entry name" value="SUI1_dom_sf"/>
</dbReference>
<dbReference type="EMBL" id="AMZH03019684">
    <property type="protein sequence ID" value="RRT40050.1"/>
    <property type="molecule type" value="Genomic_DNA"/>
</dbReference>
<dbReference type="InterPro" id="IPR050318">
    <property type="entry name" value="DENR/SUI1_TIF"/>
</dbReference>
<evidence type="ECO:0000313" key="2">
    <source>
        <dbReference type="Proteomes" id="UP000287651"/>
    </source>
</evidence>
<dbReference type="GO" id="GO:0003729">
    <property type="term" value="F:mRNA binding"/>
    <property type="evidence" value="ECO:0007669"/>
    <property type="project" value="TreeGrafter"/>
</dbReference>